<dbReference type="EMBL" id="SLWQ01000010">
    <property type="protein sequence ID" value="TCO37219.1"/>
    <property type="molecule type" value="Genomic_DNA"/>
</dbReference>
<gene>
    <name evidence="2" type="ORF">EV148_11030</name>
</gene>
<feature type="chain" id="PRO_5020356148" evidence="1">
    <location>
        <begin position="20"/>
        <end position="370"/>
    </location>
</feature>
<keyword evidence="3" id="KW-1185">Reference proteome</keyword>
<name>A0A4R2I173_9GAMM</name>
<organism evidence="2 3">
    <name type="scientific">Dokdonella fugitiva</name>
    <dbReference type="NCBI Taxonomy" id="328517"/>
    <lineage>
        <taxon>Bacteria</taxon>
        <taxon>Pseudomonadati</taxon>
        <taxon>Pseudomonadota</taxon>
        <taxon>Gammaproteobacteria</taxon>
        <taxon>Lysobacterales</taxon>
        <taxon>Rhodanobacteraceae</taxon>
        <taxon>Dokdonella</taxon>
    </lineage>
</organism>
<dbReference type="AlphaFoldDB" id="A0A4R2I173"/>
<proteinExistence type="predicted"/>
<feature type="signal peptide" evidence="1">
    <location>
        <begin position="1"/>
        <end position="19"/>
    </location>
</feature>
<reference evidence="2 3" key="1">
    <citation type="journal article" date="2015" name="Stand. Genomic Sci.">
        <title>Genomic Encyclopedia of Bacterial and Archaeal Type Strains, Phase III: the genomes of soil and plant-associated and newly described type strains.</title>
        <authorList>
            <person name="Whitman W.B."/>
            <person name="Woyke T."/>
            <person name="Klenk H.P."/>
            <person name="Zhou Y."/>
            <person name="Lilburn T.G."/>
            <person name="Beck B.J."/>
            <person name="De Vos P."/>
            <person name="Vandamme P."/>
            <person name="Eisen J.A."/>
            <person name="Garrity G."/>
            <person name="Hugenholtz P."/>
            <person name="Kyrpides N.C."/>
        </authorList>
    </citation>
    <scope>NUCLEOTIDE SEQUENCE [LARGE SCALE GENOMIC DNA]</scope>
    <source>
        <strain evidence="2 3">A3</strain>
    </source>
</reference>
<protein>
    <submittedName>
        <fullName evidence="2">Uncharacterized protein</fullName>
    </submittedName>
</protein>
<keyword evidence="1" id="KW-0732">Signal</keyword>
<sequence>MRYAFGFVVIALFFLDAHAQFAPGYLPAYLPANSQISMTLCDAAASSTAYPHYFHLAFSMHAGETRDYSPKPPVFGGGVVDGDTPNLAAGTQCQPVTISTSGVTSTSTSSVITSSCYDYTSTGGGRACSSALGLYTFRTPVAPSVTKAPASVGVSFSGPTTVAETITLNPNFATLTIAPSCTQQNGAVITVQPHSAGSNITGDAGTAQFDVTTNIGTPVPGQAPSGNCIFSVPASSNGANVSLPVIGSVYQPSLAIISPTLPINHPGSTTITTKVSPSFGGVQIDQSCSVSGGTTITPMTANKLTSSSGQAAFTINVQNLAVVNPNTSVTPTASCTFTVHSGTGTAIASFSTGNACAYGLQPAPPGCGNP</sequence>
<accession>A0A4R2I173</accession>
<dbReference type="Proteomes" id="UP000294862">
    <property type="component" value="Unassembled WGS sequence"/>
</dbReference>
<evidence type="ECO:0000313" key="3">
    <source>
        <dbReference type="Proteomes" id="UP000294862"/>
    </source>
</evidence>
<dbReference type="RefSeq" id="WP_131999769.1">
    <property type="nucleotide sequence ID" value="NZ_JACGXM010000008.1"/>
</dbReference>
<evidence type="ECO:0000256" key="1">
    <source>
        <dbReference type="SAM" id="SignalP"/>
    </source>
</evidence>
<evidence type="ECO:0000313" key="2">
    <source>
        <dbReference type="EMBL" id="TCO37219.1"/>
    </source>
</evidence>
<comment type="caution">
    <text evidence="2">The sequence shown here is derived from an EMBL/GenBank/DDBJ whole genome shotgun (WGS) entry which is preliminary data.</text>
</comment>